<dbReference type="RefSeq" id="WP_354298306.1">
    <property type="nucleotide sequence ID" value="NZ_JBEPLU010000003.1"/>
</dbReference>
<dbReference type="Proteomes" id="UP001549110">
    <property type="component" value="Unassembled WGS sequence"/>
</dbReference>
<feature type="transmembrane region" description="Helical" evidence="1">
    <location>
        <begin position="447"/>
        <end position="463"/>
    </location>
</feature>
<feature type="transmembrane region" description="Helical" evidence="1">
    <location>
        <begin position="579"/>
        <end position="597"/>
    </location>
</feature>
<keyword evidence="1" id="KW-1133">Transmembrane helix</keyword>
<feature type="transmembrane region" description="Helical" evidence="1">
    <location>
        <begin position="395"/>
        <end position="417"/>
    </location>
</feature>
<evidence type="ECO:0000313" key="5">
    <source>
        <dbReference type="Proteomes" id="UP001549110"/>
    </source>
</evidence>
<gene>
    <name evidence="4" type="ORF">ABID41_003532</name>
</gene>
<feature type="transmembrane region" description="Helical" evidence="1">
    <location>
        <begin position="549"/>
        <end position="567"/>
    </location>
</feature>
<feature type="transmembrane region" description="Helical" evidence="1">
    <location>
        <begin position="496"/>
        <end position="515"/>
    </location>
</feature>
<keyword evidence="1" id="KW-0472">Membrane</keyword>
<dbReference type="SUPFAM" id="SSF53187">
    <property type="entry name" value="Zn-dependent exopeptidases"/>
    <property type="match status" value="1"/>
</dbReference>
<feature type="transmembrane region" description="Helical" evidence="1">
    <location>
        <begin position="323"/>
        <end position="343"/>
    </location>
</feature>
<feature type="signal peptide" evidence="2">
    <location>
        <begin position="1"/>
        <end position="20"/>
    </location>
</feature>
<evidence type="ECO:0000313" key="4">
    <source>
        <dbReference type="EMBL" id="MET3528393.1"/>
    </source>
</evidence>
<comment type="caution">
    <text evidence="4">The sequence shown here is derived from an EMBL/GenBank/DDBJ whole genome shotgun (WGS) entry which is preliminary data.</text>
</comment>
<evidence type="ECO:0000256" key="2">
    <source>
        <dbReference type="SAM" id="SignalP"/>
    </source>
</evidence>
<organism evidence="4 5">
    <name type="scientific">Phenylobacterium koreense</name>
    <dbReference type="NCBI Taxonomy" id="266125"/>
    <lineage>
        <taxon>Bacteria</taxon>
        <taxon>Pseudomonadati</taxon>
        <taxon>Pseudomonadota</taxon>
        <taxon>Alphaproteobacteria</taxon>
        <taxon>Caulobacterales</taxon>
        <taxon>Caulobacteraceae</taxon>
        <taxon>Phenylobacterium</taxon>
    </lineage>
</organism>
<feature type="transmembrane region" description="Helical" evidence="1">
    <location>
        <begin position="424"/>
        <end position="441"/>
    </location>
</feature>
<keyword evidence="2" id="KW-0732">Signal</keyword>
<evidence type="ECO:0000256" key="1">
    <source>
        <dbReference type="SAM" id="Phobius"/>
    </source>
</evidence>
<sequence length="794" mass="81708">MGRSIALIICLAVAFALAWANERTPSPAPANAPATTFSAARAMADVEVMAKEPHPIGSPANAAVREHLVRRMTALGLSPQVQRTSVLRHRGDLAVGGVVENVVGVLPGRDRASPAVALMAHYDSVPGSPGAADDAAGTAAALEIVRAFKAQGAPARDVVVILTDGEESGLLGAQAFFDQHPLAARIGFVINMEARGGAGRAQMFQTGPDNAGTIALLKKGSVAPAASSLTVFMYEQMPNDTDFSVPRAKNISGLNYAFIGGQFDYHSPTSTPANLDKGSLQHLGQETLAAAREAAFAPALPAKAPNLVYANTFGGHILAYPPAIGWAVLALAAILFAVGIVRARSRGALPWLDMLKGAGAALYAVSLAAVIFRLARRATGAGFGYFEQRDLLAQAVRWEVALALLAIGALAMAAAAVGRGRTRLAGAAFVLGLGAACSLFGTLDTPGLVLGGFGAALALLSFGRPASVAGAWAGVLLTGFAAAIALQILAPPTAFLAAWPLTLATLGAALTALASRRNLPQLAVLAVLGALGVSWLLAFGHGLYLGLDLPELLAAIVWLAALLLWPLAQPGEDQKGARLAAMAVILLGVAAVGIVRLDPPWSARHPQATHLAYYVDTARGLSWRISDMPRLPHWTQGVLTSDGGKAQKLSLPFLRRGDTWAAPARAVAAAPPTVALARETGGRLRLSILPPPGARTLLVSAKTSAALAGVAVNGRPAKLLGKAGSSAKIYWEVPAEGLTLTFASAAPGTIEVDYAAVLDQWPADAAPLPPRPADLMAFGTSGATYVGGARRFSW</sequence>
<protein>
    <recommendedName>
        <fullName evidence="3">Peptidase M28 domain-containing protein</fullName>
    </recommendedName>
</protein>
<dbReference type="Pfam" id="PF04389">
    <property type="entry name" value="Peptidase_M28"/>
    <property type="match status" value="1"/>
</dbReference>
<dbReference type="Gene3D" id="3.40.630.10">
    <property type="entry name" value="Zn peptidases"/>
    <property type="match status" value="1"/>
</dbReference>
<name>A0ABV2EMW2_9CAUL</name>
<accession>A0ABV2EMW2</accession>
<dbReference type="PANTHER" id="PTHR12147:SF26">
    <property type="entry name" value="PEPTIDASE M28 DOMAIN-CONTAINING PROTEIN"/>
    <property type="match status" value="1"/>
</dbReference>
<feature type="transmembrane region" description="Helical" evidence="1">
    <location>
        <begin position="522"/>
        <end position="543"/>
    </location>
</feature>
<reference evidence="4 5" key="1">
    <citation type="submission" date="2024-06" db="EMBL/GenBank/DDBJ databases">
        <title>Genomic Encyclopedia of Type Strains, Phase IV (KMG-IV): sequencing the most valuable type-strain genomes for metagenomic binning, comparative biology and taxonomic classification.</title>
        <authorList>
            <person name="Goeker M."/>
        </authorList>
    </citation>
    <scope>NUCLEOTIDE SEQUENCE [LARGE SCALE GENOMIC DNA]</scope>
    <source>
        <strain evidence="4 5">DSM 17809</strain>
    </source>
</reference>
<dbReference type="EMBL" id="JBEPLU010000003">
    <property type="protein sequence ID" value="MET3528393.1"/>
    <property type="molecule type" value="Genomic_DNA"/>
</dbReference>
<feature type="transmembrane region" description="Helical" evidence="1">
    <location>
        <begin position="470"/>
        <end position="490"/>
    </location>
</feature>
<dbReference type="InterPro" id="IPR007484">
    <property type="entry name" value="Peptidase_M28"/>
</dbReference>
<feature type="transmembrane region" description="Helical" evidence="1">
    <location>
        <begin position="355"/>
        <end position="375"/>
    </location>
</feature>
<feature type="chain" id="PRO_5047143631" description="Peptidase M28 domain-containing protein" evidence="2">
    <location>
        <begin position="21"/>
        <end position="794"/>
    </location>
</feature>
<dbReference type="PANTHER" id="PTHR12147">
    <property type="entry name" value="METALLOPEPTIDASE M28 FAMILY MEMBER"/>
    <property type="match status" value="1"/>
</dbReference>
<keyword evidence="5" id="KW-1185">Reference proteome</keyword>
<evidence type="ECO:0000259" key="3">
    <source>
        <dbReference type="Pfam" id="PF04389"/>
    </source>
</evidence>
<dbReference type="InterPro" id="IPR045175">
    <property type="entry name" value="M28_fam"/>
</dbReference>
<proteinExistence type="predicted"/>
<feature type="domain" description="Peptidase M28" evidence="3">
    <location>
        <begin position="101"/>
        <end position="289"/>
    </location>
</feature>
<keyword evidence="1" id="KW-0812">Transmembrane</keyword>